<organism evidence="2">
    <name type="scientific">uncultured marine microorganism HF4000_APKG2M17</name>
    <dbReference type="NCBI Taxonomy" id="455548"/>
    <lineage>
        <taxon>unclassified sequences</taxon>
        <taxon>environmental samples</taxon>
    </lineage>
</organism>
<keyword evidence="1" id="KW-0812">Transmembrane</keyword>
<dbReference type="EMBL" id="EU016626">
    <property type="protein sequence ID" value="ABZ08284.1"/>
    <property type="molecule type" value="Genomic_DNA"/>
</dbReference>
<evidence type="ECO:0000313" key="2">
    <source>
        <dbReference type="EMBL" id="ABZ08284.1"/>
    </source>
</evidence>
<reference evidence="2" key="1">
    <citation type="journal article" date="2008" name="ISME J.">
        <title>Genomic patterns of recombination, clonal divergence and environment in marine microbial populations.</title>
        <authorList>
            <person name="Konstantinidis K.T."/>
            <person name="Delong E.F."/>
        </authorList>
    </citation>
    <scope>NUCLEOTIDE SEQUENCE</scope>
</reference>
<evidence type="ECO:0000256" key="1">
    <source>
        <dbReference type="SAM" id="Phobius"/>
    </source>
</evidence>
<proteinExistence type="predicted"/>
<keyword evidence="1" id="KW-1133">Transmembrane helix</keyword>
<dbReference type="AlphaFoldDB" id="B3T6S5"/>
<name>B3T6S5_9ZZZZ</name>
<keyword evidence="1" id="KW-0472">Membrane</keyword>
<feature type="transmembrane region" description="Helical" evidence="1">
    <location>
        <begin position="86"/>
        <end position="108"/>
    </location>
</feature>
<gene>
    <name evidence="2" type="ORF">ALOHA_HF4000APKG2M17ctg1g6</name>
</gene>
<accession>B3T6S5</accession>
<protein>
    <submittedName>
        <fullName evidence="2">Uncharacterized protein</fullName>
    </submittedName>
</protein>
<sequence>MGDCSLWGRSGCDFHVGPHYRTWNQKRPESQSEQPGGTARYRVPDRNELVFSFSCQKFVYPSRIGINGANLRGRCRHAHNICEVRTILFCPVAILLSLYFFTSIRAAIRYRPPTRLTRVHDFSSI</sequence>